<evidence type="ECO:0000256" key="2">
    <source>
        <dbReference type="ARBA" id="ARBA00005417"/>
    </source>
</evidence>
<dbReference type="Pfam" id="PF02361">
    <property type="entry name" value="CbiQ"/>
    <property type="match status" value="1"/>
</dbReference>
<dbReference type="GO" id="GO:0042626">
    <property type="term" value="F:ATPase-coupled transmembrane transporter activity"/>
    <property type="evidence" value="ECO:0007669"/>
    <property type="project" value="TreeGrafter"/>
</dbReference>
<dbReference type="PANTHER" id="PTHR43553">
    <property type="entry name" value="HEAVY METAL TRANSPORTER"/>
    <property type="match status" value="1"/>
</dbReference>
<dbReference type="CDD" id="cd03225">
    <property type="entry name" value="ABC_cobalt_CbiO_domain1"/>
    <property type="match status" value="2"/>
</dbReference>
<dbReference type="InterPro" id="IPR017871">
    <property type="entry name" value="ABC_transporter-like_CS"/>
</dbReference>
<dbReference type="CDD" id="cd16914">
    <property type="entry name" value="EcfT"/>
    <property type="match status" value="1"/>
</dbReference>
<dbReference type="GO" id="GO:0043190">
    <property type="term" value="C:ATP-binding cassette (ABC) transporter complex"/>
    <property type="evidence" value="ECO:0007669"/>
    <property type="project" value="TreeGrafter"/>
</dbReference>
<name>A0A9D9HPI5_9SPIR</name>
<dbReference type="InterPro" id="IPR050095">
    <property type="entry name" value="ECF_ABC_transporter_ATP-bd"/>
</dbReference>
<organism evidence="11 12">
    <name type="scientific">Candidatus Gallitreponema excrementavium</name>
    <dbReference type="NCBI Taxonomy" id="2840840"/>
    <lineage>
        <taxon>Bacteria</taxon>
        <taxon>Pseudomonadati</taxon>
        <taxon>Spirochaetota</taxon>
        <taxon>Spirochaetia</taxon>
        <taxon>Spirochaetales</taxon>
        <taxon>Candidatus Gallitreponema</taxon>
    </lineage>
</organism>
<keyword evidence="4 9" id="KW-0812">Transmembrane</keyword>
<dbReference type="GO" id="GO:0005524">
    <property type="term" value="F:ATP binding"/>
    <property type="evidence" value="ECO:0007669"/>
    <property type="project" value="UniProtKB-KW"/>
</dbReference>
<keyword evidence="8 9" id="KW-0472">Membrane</keyword>
<feature type="transmembrane region" description="Helical" evidence="9">
    <location>
        <begin position="580"/>
        <end position="599"/>
    </location>
</feature>
<dbReference type="InterPro" id="IPR027417">
    <property type="entry name" value="P-loop_NTPase"/>
</dbReference>
<feature type="transmembrane region" description="Helical" evidence="9">
    <location>
        <begin position="626"/>
        <end position="646"/>
    </location>
</feature>
<evidence type="ECO:0000256" key="5">
    <source>
        <dbReference type="ARBA" id="ARBA00022741"/>
    </source>
</evidence>
<keyword evidence="6 11" id="KW-0067">ATP-binding</keyword>
<dbReference type="SUPFAM" id="SSF52540">
    <property type="entry name" value="P-loop containing nucleoside triphosphate hydrolases"/>
    <property type="match status" value="2"/>
</dbReference>
<dbReference type="EMBL" id="JADIMM010000063">
    <property type="protein sequence ID" value="MBO8457453.1"/>
    <property type="molecule type" value="Genomic_DNA"/>
</dbReference>
<evidence type="ECO:0000256" key="6">
    <source>
        <dbReference type="ARBA" id="ARBA00022840"/>
    </source>
</evidence>
<evidence type="ECO:0000256" key="8">
    <source>
        <dbReference type="ARBA" id="ARBA00023136"/>
    </source>
</evidence>
<dbReference type="GO" id="GO:0016887">
    <property type="term" value="F:ATP hydrolysis activity"/>
    <property type="evidence" value="ECO:0007669"/>
    <property type="project" value="InterPro"/>
</dbReference>
<feature type="domain" description="ABC transporter" evidence="10">
    <location>
        <begin position="255"/>
        <end position="492"/>
    </location>
</feature>
<dbReference type="InterPro" id="IPR015856">
    <property type="entry name" value="ABC_transpr_CbiO/EcfA_su"/>
</dbReference>
<feature type="domain" description="ABC transporter" evidence="10">
    <location>
        <begin position="5"/>
        <end position="229"/>
    </location>
</feature>
<keyword evidence="7 9" id="KW-1133">Transmembrane helix</keyword>
<sequence>MEKILSVKGLSYKYPRKEKPALENFSFDVNRGDYISILGANGSGKSTLARCLAGLYKGQSGTITRNNDEPVFEALMFQDSSDQIVSDTAIRDSAFGPENIGMDRTKMVETVLKNLEAVSLLKEAESPVGGFSPGMKQRLVLAGVLSLESSVLILDEVTSMIDPAGRKEILQILKTLNLRGKTVISVTHDLEEAKEGNRVIVVNDGKKTFDGKPEDLFTKENELFLKESHLWFSMPEKIPFAGIKDGESQKEKYALEFRNVSYTYKENNLKALDNLSLKIHQGSITALVGETGSGKTTFMELAGFLKLPDEGTILSLGENPLESNKTLSHYRLRSPLCIQEGSASVFAQVVGDEVAFGPMNQGLKGKRLLQAVKQGMEIAGLDYKEFRDRPCSLLSGGELRKTGLAGILAMDSPVYFFDEPTCALDPEGRENILKVFNKLKSMGKTVVFTTHRTEEKEFADFVIDFGKKKEVANHKEIPAKDKEKAHPTQEIIKKQRKKILKKNPEIKQLEKLSGTLIPQVYRKESFVTSLHPLTKYIMLIAGLASVLISPGIIQTAGILAVFSLIYLLAKLPVKTAVKSILLVLPGIILIALIQSLLYIPSKNEEPALILFNYQIYQGSLEQSVILIMRFIAMYLAINIFSSVTNIPQMVYGMDLLLKPLKPFKVQSQYGGLMMMAVFRFLPVLKEEMLKILKTQLSRGFVLKHKHSFTMFTSMAVPVIVRTLKKADRFSETVEARYFGTKPARTYLDKFQWHKKDSVFLCIFILLTIIAPVVSGFFSNK</sequence>
<dbReference type="Gene3D" id="3.40.50.300">
    <property type="entry name" value="P-loop containing nucleotide triphosphate hydrolases"/>
    <property type="match status" value="2"/>
</dbReference>
<comment type="subcellular location">
    <subcellularLocation>
        <location evidence="1">Membrane</location>
        <topology evidence="1">Multi-pass membrane protein</topology>
    </subcellularLocation>
</comment>
<dbReference type="InterPro" id="IPR003339">
    <property type="entry name" value="ABC/ECF_trnsptr_transmembrane"/>
</dbReference>
<comment type="similarity">
    <text evidence="2">Belongs to the ABC transporter superfamily.</text>
</comment>
<evidence type="ECO:0000313" key="11">
    <source>
        <dbReference type="EMBL" id="MBO8457453.1"/>
    </source>
</evidence>
<evidence type="ECO:0000256" key="9">
    <source>
        <dbReference type="SAM" id="Phobius"/>
    </source>
</evidence>
<gene>
    <name evidence="11" type="ORF">IAA81_04405</name>
</gene>
<reference evidence="11" key="1">
    <citation type="submission" date="2020-10" db="EMBL/GenBank/DDBJ databases">
        <authorList>
            <person name="Gilroy R."/>
        </authorList>
    </citation>
    <scope>NUCLEOTIDE SEQUENCE</scope>
    <source>
        <strain evidence="11">10532</strain>
    </source>
</reference>
<keyword evidence="5" id="KW-0547">Nucleotide-binding</keyword>
<feature type="transmembrane region" description="Helical" evidence="9">
    <location>
        <begin position="536"/>
        <end position="568"/>
    </location>
</feature>
<dbReference type="InterPro" id="IPR003593">
    <property type="entry name" value="AAA+_ATPase"/>
</dbReference>
<feature type="transmembrane region" description="Helical" evidence="9">
    <location>
        <begin position="758"/>
        <end position="777"/>
    </location>
</feature>
<proteinExistence type="inferred from homology"/>
<reference evidence="11" key="2">
    <citation type="journal article" date="2021" name="PeerJ">
        <title>Extensive microbial diversity within the chicken gut microbiome revealed by metagenomics and culture.</title>
        <authorList>
            <person name="Gilroy R."/>
            <person name="Ravi A."/>
            <person name="Getino M."/>
            <person name="Pursley I."/>
            <person name="Horton D.L."/>
            <person name="Alikhan N.F."/>
            <person name="Baker D."/>
            <person name="Gharbi K."/>
            <person name="Hall N."/>
            <person name="Watson M."/>
            <person name="Adriaenssens E.M."/>
            <person name="Foster-Nyarko E."/>
            <person name="Jarju S."/>
            <person name="Secka A."/>
            <person name="Antonio M."/>
            <person name="Oren A."/>
            <person name="Chaudhuri R.R."/>
            <person name="La Ragione R."/>
            <person name="Hildebrand F."/>
            <person name="Pallen M.J."/>
        </authorList>
    </citation>
    <scope>NUCLEOTIDE SEQUENCE</scope>
    <source>
        <strain evidence="11">10532</strain>
    </source>
</reference>
<evidence type="ECO:0000256" key="3">
    <source>
        <dbReference type="ARBA" id="ARBA00022448"/>
    </source>
</evidence>
<accession>A0A9D9HPI5</accession>
<dbReference type="PROSITE" id="PS00211">
    <property type="entry name" value="ABC_TRANSPORTER_1"/>
    <property type="match status" value="1"/>
</dbReference>
<dbReference type="Proteomes" id="UP000823638">
    <property type="component" value="Unassembled WGS sequence"/>
</dbReference>
<evidence type="ECO:0000313" key="12">
    <source>
        <dbReference type="Proteomes" id="UP000823638"/>
    </source>
</evidence>
<comment type="caution">
    <text evidence="11">The sequence shown here is derived from an EMBL/GenBank/DDBJ whole genome shotgun (WGS) entry which is preliminary data.</text>
</comment>
<evidence type="ECO:0000256" key="4">
    <source>
        <dbReference type="ARBA" id="ARBA00022692"/>
    </source>
</evidence>
<evidence type="ECO:0000259" key="10">
    <source>
        <dbReference type="PROSITE" id="PS50893"/>
    </source>
</evidence>
<dbReference type="Pfam" id="PF00005">
    <property type="entry name" value="ABC_tran"/>
    <property type="match status" value="2"/>
</dbReference>
<dbReference type="InterPro" id="IPR003439">
    <property type="entry name" value="ABC_transporter-like_ATP-bd"/>
</dbReference>
<dbReference type="PANTHER" id="PTHR43553:SF24">
    <property type="entry name" value="ENERGY-COUPLING FACTOR TRANSPORTER ATP-BINDING PROTEIN ECFA1"/>
    <property type="match status" value="1"/>
</dbReference>
<protein>
    <submittedName>
        <fullName evidence="11">ATP-binding cassette domain-containing protein</fullName>
    </submittedName>
</protein>
<dbReference type="NCBIfam" id="NF010167">
    <property type="entry name" value="PRK13648.1"/>
    <property type="match status" value="2"/>
</dbReference>
<keyword evidence="3" id="KW-0813">Transport</keyword>
<dbReference type="SMART" id="SM00382">
    <property type="entry name" value="AAA"/>
    <property type="match status" value="2"/>
</dbReference>
<dbReference type="AlphaFoldDB" id="A0A9D9HPI5"/>
<evidence type="ECO:0000256" key="7">
    <source>
        <dbReference type="ARBA" id="ARBA00022989"/>
    </source>
</evidence>
<dbReference type="PROSITE" id="PS50893">
    <property type="entry name" value="ABC_TRANSPORTER_2"/>
    <property type="match status" value="2"/>
</dbReference>
<evidence type="ECO:0000256" key="1">
    <source>
        <dbReference type="ARBA" id="ARBA00004141"/>
    </source>
</evidence>